<evidence type="ECO:0000313" key="3">
    <source>
        <dbReference type="EMBL" id="HJC66420.1"/>
    </source>
</evidence>
<dbReference type="EMBL" id="DWWB01000035">
    <property type="protein sequence ID" value="HJC66420.1"/>
    <property type="molecule type" value="Genomic_DNA"/>
</dbReference>
<evidence type="ECO:0000256" key="1">
    <source>
        <dbReference type="ARBA" id="ARBA00023125"/>
    </source>
</evidence>
<dbReference type="PANTHER" id="PTHR46797:SF1">
    <property type="entry name" value="METHYLPHOSPHONATE SYNTHASE"/>
    <property type="match status" value="1"/>
</dbReference>
<feature type="domain" description="HTH cro/C1-type" evidence="2">
    <location>
        <begin position="10"/>
        <end position="61"/>
    </location>
</feature>
<dbReference type="Proteomes" id="UP000823863">
    <property type="component" value="Unassembled WGS sequence"/>
</dbReference>
<dbReference type="PANTHER" id="PTHR46797">
    <property type="entry name" value="HTH-TYPE TRANSCRIPTIONAL REGULATOR"/>
    <property type="match status" value="1"/>
</dbReference>
<evidence type="ECO:0000313" key="4">
    <source>
        <dbReference type="Proteomes" id="UP000823863"/>
    </source>
</evidence>
<dbReference type="Pfam" id="PF01381">
    <property type="entry name" value="HTH_3"/>
    <property type="match status" value="1"/>
</dbReference>
<dbReference type="InterPro" id="IPR010982">
    <property type="entry name" value="Lambda_DNA-bd_dom_sf"/>
</dbReference>
<protein>
    <submittedName>
        <fullName evidence="3">Helix-turn-helix domain-containing protein</fullName>
    </submittedName>
</protein>
<dbReference type="GO" id="GO:0005829">
    <property type="term" value="C:cytosol"/>
    <property type="evidence" value="ECO:0007669"/>
    <property type="project" value="TreeGrafter"/>
</dbReference>
<dbReference type="GO" id="GO:0003700">
    <property type="term" value="F:DNA-binding transcription factor activity"/>
    <property type="evidence" value="ECO:0007669"/>
    <property type="project" value="TreeGrafter"/>
</dbReference>
<name>A0A9D2PW96_9FIRM</name>
<comment type="caution">
    <text evidence="3">The sequence shown here is derived from an EMBL/GenBank/DDBJ whole genome shotgun (WGS) entry which is preliminary data.</text>
</comment>
<dbReference type="Gene3D" id="1.10.260.40">
    <property type="entry name" value="lambda repressor-like DNA-binding domains"/>
    <property type="match status" value="1"/>
</dbReference>
<dbReference type="CDD" id="cd00093">
    <property type="entry name" value="HTH_XRE"/>
    <property type="match status" value="1"/>
</dbReference>
<reference evidence="3" key="1">
    <citation type="journal article" date="2021" name="PeerJ">
        <title>Extensive microbial diversity within the chicken gut microbiome revealed by metagenomics and culture.</title>
        <authorList>
            <person name="Gilroy R."/>
            <person name="Ravi A."/>
            <person name="Getino M."/>
            <person name="Pursley I."/>
            <person name="Horton D.L."/>
            <person name="Alikhan N.F."/>
            <person name="Baker D."/>
            <person name="Gharbi K."/>
            <person name="Hall N."/>
            <person name="Watson M."/>
            <person name="Adriaenssens E.M."/>
            <person name="Foster-Nyarko E."/>
            <person name="Jarju S."/>
            <person name="Secka A."/>
            <person name="Antonio M."/>
            <person name="Oren A."/>
            <person name="Chaudhuri R.R."/>
            <person name="La Ragione R."/>
            <person name="Hildebrand F."/>
            <person name="Pallen M.J."/>
        </authorList>
    </citation>
    <scope>NUCLEOTIDE SEQUENCE</scope>
    <source>
        <strain evidence="3">CHK198-12963</strain>
    </source>
</reference>
<evidence type="ECO:0000259" key="2">
    <source>
        <dbReference type="PROSITE" id="PS50943"/>
    </source>
</evidence>
<gene>
    <name evidence="3" type="ORF">H9931_06840</name>
</gene>
<dbReference type="InterPro" id="IPR001387">
    <property type="entry name" value="Cro/C1-type_HTH"/>
</dbReference>
<dbReference type="SMART" id="SM00530">
    <property type="entry name" value="HTH_XRE"/>
    <property type="match status" value="1"/>
</dbReference>
<dbReference type="SUPFAM" id="SSF47413">
    <property type="entry name" value="lambda repressor-like DNA-binding domains"/>
    <property type="match status" value="1"/>
</dbReference>
<reference evidence="3" key="2">
    <citation type="submission" date="2021-04" db="EMBL/GenBank/DDBJ databases">
        <authorList>
            <person name="Gilroy R."/>
        </authorList>
    </citation>
    <scope>NUCLEOTIDE SEQUENCE</scope>
    <source>
        <strain evidence="3">CHK198-12963</strain>
    </source>
</reference>
<dbReference type="GO" id="GO:0003677">
    <property type="term" value="F:DNA binding"/>
    <property type="evidence" value="ECO:0007669"/>
    <property type="project" value="UniProtKB-KW"/>
</dbReference>
<dbReference type="AlphaFoldDB" id="A0A9D2PW96"/>
<organism evidence="3 4">
    <name type="scientific">Candidatus Enterocloster excrementigallinarum</name>
    <dbReference type="NCBI Taxonomy" id="2838558"/>
    <lineage>
        <taxon>Bacteria</taxon>
        <taxon>Bacillati</taxon>
        <taxon>Bacillota</taxon>
        <taxon>Clostridia</taxon>
        <taxon>Lachnospirales</taxon>
        <taxon>Lachnospiraceae</taxon>
        <taxon>Enterocloster</taxon>
    </lineage>
</organism>
<sequence>MRISERIFDLLQKEGMSQKEFSQKTGISQSTISDWKHKRLNPSSDRILPICEVLKVTPDQLLSGTESRGSGQTDYIAVNRDTEEYMLIQQYRELSKEDQIRLKGYLDALKKNMEKESMDS</sequence>
<keyword evidence="1" id="KW-0238">DNA-binding</keyword>
<accession>A0A9D2PW96</accession>
<proteinExistence type="predicted"/>
<dbReference type="InterPro" id="IPR050807">
    <property type="entry name" value="TransReg_Diox_bact_type"/>
</dbReference>
<dbReference type="PROSITE" id="PS50943">
    <property type="entry name" value="HTH_CROC1"/>
    <property type="match status" value="1"/>
</dbReference>